<keyword evidence="9 13" id="KW-1133">Transmembrane helix</keyword>
<evidence type="ECO:0000259" key="15">
    <source>
        <dbReference type="Pfam" id="PF09258"/>
    </source>
</evidence>
<evidence type="ECO:0000259" key="14">
    <source>
        <dbReference type="Pfam" id="PF03016"/>
    </source>
</evidence>
<feature type="domain" description="Glycosyl transferase 64" evidence="15">
    <location>
        <begin position="482"/>
        <end position="778"/>
    </location>
</feature>
<keyword evidence="10 13" id="KW-0472">Membrane</keyword>
<dbReference type="GO" id="GO:0016757">
    <property type="term" value="F:glycosyltransferase activity"/>
    <property type="evidence" value="ECO:0007669"/>
    <property type="project" value="UniProtKB-KW"/>
</dbReference>
<protein>
    <submittedName>
        <fullName evidence="16">(Mediterranean fruit fly) hypothetical protein</fullName>
    </submittedName>
    <submittedName>
        <fullName evidence="17">Exostosin-1</fullName>
    </submittedName>
</protein>
<sequence length="797" mass="92355">MQAKKRYILVFVSCAFLAYCYFGGYRLKKSDGPHRNLQVVDSVTRARLLEKLPSYKLGDSVQMLQGIDKMNKAANKVNKIKEISLDDGNKERSCRMERCFDFTKCYGEFLVYVYPPEPLNSLGAAPPVSANYQKILSAIRESRYYTSQPERACLFVLAIDTLDRDSLSNDYVRNVPSRLARLTYWNNGRNHLIFNLYSGTWPDYAEDSLGFDPGEAILAKASMSVLHIRPNFDISIPLFHKQFPLRSGSSGLVQTNNFPANKKYLLAFKGKRYVHGIGSETRNSLFHLHNGRDIILVTTCRHGKSWRELQDGRCDEDNREYDKYDYETLLQNSTFCLVPRGRRLGSFRFLEALQAGCIPVLLSNSWVLPFESKIDWKEAVIWADERLLLQVPEVVRSISLERILALRQQTQVLWERYFGSIEKIVFTTFEIIRERLPDYPIRNTFIWNTSPGALLTLPTFADSSRYMPFLLDSMGVEPRHNYTAVIYVQIGSILGPNTALYKLIKTISKSQFVDRILVLWAADRPIPSKKRWPTTYHIPFHIITLSGLTIGKSLRSMKNDASEKFFNGTILTAQAPPHLQDFKHFKDETFDIFDERPSISQRFYPYPEIQTDAVLSLDEDSILNTDELDFAYTVWRDFPDRIVGYPARAHFWDDTKNAWGYTSKWTNYYSIVLTGAAFYHRYYNYLYTNWLSLLLLKTVQQSSNCEDILMNLLVSHVTRKPPIKVTQRKGYKDRETGHSPWNDPDHFIQRQSCLNTFAAVFGYMPLIRSNLRLDPVLYRDPVSNLRKKYRQIELVGS</sequence>
<keyword evidence="6 13" id="KW-0812">Transmembrane</keyword>
<evidence type="ECO:0000256" key="6">
    <source>
        <dbReference type="ARBA" id="ARBA00022692"/>
    </source>
</evidence>
<accession>W8C154</accession>
<keyword evidence="5" id="KW-0808">Transferase</keyword>
<dbReference type="InterPro" id="IPR029044">
    <property type="entry name" value="Nucleotide-diphossugar_trans"/>
</dbReference>
<name>W8C154_CERCA</name>
<reference evidence="17" key="1">
    <citation type="submission" date="2013-07" db="EMBL/GenBank/DDBJ databases">
        <authorList>
            <person name="Geib S."/>
        </authorList>
    </citation>
    <scope>NUCLEOTIDE SEQUENCE</scope>
</reference>
<keyword evidence="8" id="KW-0735">Signal-anchor</keyword>
<evidence type="ECO:0000256" key="2">
    <source>
        <dbReference type="ARBA" id="ARBA00004922"/>
    </source>
</evidence>
<keyword evidence="4" id="KW-0328">Glycosyltransferase</keyword>
<comment type="pathway">
    <text evidence="2">Protein modification; protein glycosylation.</text>
</comment>
<evidence type="ECO:0000256" key="3">
    <source>
        <dbReference type="ARBA" id="ARBA00010271"/>
    </source>
</evidence>
<dbReference type="GO" id="GO:0005789">
    <property type="term" value="C:endoplasmic reticulum membrane"/>
    <property type="evidence" value="ECO:0007669"/>
    <property type="project" value="UniProtKB-SubCell"/>
</dbReference>
<evidence type="ECO:0000313" key="17">
    <source>
        <dbReference type="EMBL" id="JAB99436.1"/>
    </source>
</evidence>
<reference evidence="17" key="2">
    <citation type="journal article" date="2014" name="BMC Genomics">
        <title>A genomic perspective to assessing quality of mass-reared SIT flies used in Mediterranean fruit fly (Ceratitis capitata) eradication in California.</title>
        <authorList>
            <person name="Calla B."/>
            <person name="Hall B."/>
            <person name="Hou S."/>
            <person name="Geib S.M."/>
        </authorList>
    </citation>
    <scope>NUCLEOTIDE SEQUENCE</scope>
</reference>
<evidence type="ECO:0000256" key="5">
    <source>
        <dbReference type="ARBA" id="ARBA00022679"/>
    </source>
</evidence>
<evidence type="ECO:0000256" key="13">
    <source>
        <dbReference type="SAM" id="Phobius"/>
    </source>
</evidence>
<keyword evidence="7" id="KW-0256">Endoplasmic reticulum</keyword>
<feature type="transmembrane region" description="Helical" evidence="13">
    <location>
        <begin position="7"/>
        <end position="27"/>
    </location>
</feature>
<evidence type="ECO:0000256" key="11">
    <source>
        <dbReference type="ARBA" id="ARBA00023157"/>
    </source>
</evidence>
<evidence type="ECO:0000313" key="16">
    <source>
        <dbReference type="EMBL" id="CAD7012998.1"/>
    </source>
</evidence>
<comment type="subcellular location">
    <subcellularLocation>
        <location evidence="1">Endoplasmic reticulum membrane</location>
        <topology evidence="1">Single-pass type II membrane protein</topology>
    </subcellularLocation>
</comment>
<dbReference type="PANTHER" id="PTHR48261">
    <property type="entry name" value="ACETYLGLUCOSAMINYLTRANSFERASE"/>
    <property type="match status" value="1"/>
</dbReference>
<dbReference type="Gene3D" id="3.90.550.10">
    <property type="entry name" value="Spore Coat Polysaccharide Biosynthesis Protein SpsA, Chain A"/>
    <property type="match status" value="1"/>
</dbReference>
<dbReference type="AlphaFoldDB" id="W8C154"/>
<evidence type="ECO:0000256" key="12">
    <source>
        <dbReference type="ARBA" id="ARBA00023180"/>
    </source>
</evidence>
<keyword evidence="18" id="KW-1185">Reference proteome</keyword>
<feature type="domain" description="Exostosin GT47" evidence="14">
    <location>
        <begin position="109"/>
        <end position="398"/>
    </location>
</feature>
<organism evidence="17">
    <name type="scientific">Ceratitis capitata</name>
    <name type="common">Mediterranean fruit fly</name>
    <name type="synonym">Tephritis capitata</name>
    <dbReference type="NCBI Taxonomy" id="7213"/>
    <lineage>
        <taxon>Eukaryota</taxon>
        <taxon>Metazoa</taxon>
        <taxon>Ecdysozoa</taxon>
        <taxon>Arthropoda</taxon>
        <taxon>Hexapoda</taxon>
        <taxon>Insecta</taxon>
        <taxon>Pterygota</taxon>
        <taxon>Neoptera</taxon>
        <taxon>Endopterygota</taxon>
        <taxon>Diptera</taxon>
        <taxon>Brachycera</taxon>
        <taxon>Muscomorpha</taxon>
        <taxon>Tephritoidea</taxon>
        <taxon>Tephritidae</taxon>
        <taxon>Ceratitis</taxon>
        <taxon>Ceratitis</taxon>
    </lineage>
</organism>
<dbReference type="Proteomes" id="UP000606786">
    <property type="component" value="Unassembled WGS sequence"/>
</dbReference>
<keyword evidence="11" id="KW-1015">Disulfide bond</keyword>
<evidence type="ECO:0000256" key="8">
    <source>
        <dbReference type="ARBA" id="ARBA00022968"/>
    </source>
</evidence>
<keyword evidence="12" id="KW-0325">Glycoprotein</keyword>
<comment type="similarity">
    <text evidence="3">Belongs to the glycosyltransferase 47 family.</text>
</comment>
<evidence type="ECO:0000313" key="18">
    <source>
        <dbReference type="Proteomes" id="UP000606786"/>
    </source>
</evidence>
<reference evidence="16" key="3">
    <citation type="submission" date="2020-11" db="EMBL/GenBank/DDBJ databases">
        <authorList>
            <person name="Whitehead M."/>
        </authorList>
    </citation>
    <scope>NUCLEOTIDE SEQUENCE</scope>
    <source>
        <strain evidence="16">EGII</strain>
    </source>
</reference>
<dbReference type="PANTHER" id="PTHR48261:SF3">
    <property type="entry name" value="EXOSTOSIN GLYCOSYLTRANSFERASE 1"/>
    <property type="match status" value="1"/>
</dbReference>
<dbReference type="SUPFAM" id="SSF53448">
    <property type="entry name" value="Nucleotide-diphospho-sugar transferases"/>
    <property type="match status" value="1"/>
</dbReference>
<dbReference type="EMBL" id="GAMC01007119">
    <property type="protein sequence ID" value="JAB99436.1"/>
    <property type="molecule type" value="mRNA"/>
</dbReference>
<evidence type="ECO:0000256" key="7">
    <source>
        <dbReference type="ARBA" id="ARBA00022824"/>
    </source>
</evidence>
<evidence type="ECO:0000256" key="4">
    <source>
        <dbReference type="ARBA" id="ARBA00022676"/>
    </source>
</evidence>
<dbReference type="InterPro" id="IPR040911">
    <property type="entry name" value="Exostosin_GT47"/>
</dbReference>
<dbReference type="GO" id="GO:0015012">
    <property type="term" value="P:heparan sulfate proteoglycan biosynthetic process"/>
    <property type="evidence" value="ECO:0007669"/>
    <property type="project" value="UniProtKB-ARBA"/>
</dbReference>
<evidence type="ECO:0000256" key="1">
    <source>
        <dbReference type="ARBA" id="ARBA00004648"/>
    </source>
</evidence>
<dbReference type="Pfam" id="PF09258">
    <property type="entry name" value="Glyco_transf_64"/>
    <property type="match status" value="1"/>
</dbReference>
<proteinExistence type="evidence at transcript level"/>
<dbReference type="Pfam" id="PF03016">
    <property type="entry name" value="Exostosin_GT47"/>
    <property type="match status" value="1"/>
</dbReference>
<dbReference type="OrthoDB" id="1924787at2759"/>
<dbReference type="InterPro" id="IPR004263">
    <property type="entry name" value="Exostosin"/>
</dbReference>
<evidence type="ECO:0000256" key="9">
    <source>
        <dbReference type="ARBA" id="ARBA00022989"/>
    </source>
</evidence>
<dbReference type="EMBL" id="CAJHJT010000056">
    <property type="protein sequence ID" value="CAD7012998.1"/>
    <property type="molecule type" value="Genomic_DNA"/>
</dbReference>
<evidence type="ECO:0000256" key="10">
    <source>
        <dbReference type="ARBA" id="ARBA00023136"/>
    </source>
</evidence>
<dbReference type="InterPro" id="IPR015338">
    <property type="entry name" value="GT64_dom"/>
</dbReference>
<gene>
    <name evidence="17" type="primary">EXT1</name>
    <name evidence="16" type="ORF">CCAP1982_LOCUS21088</name>
</gene>